<sequence length="252" mass="28591">MKKLIILLGIASVITACTTIDQQQDIQNAEASIKGFYTAVVDFNYDELPEFCTDEFSAFEEGFDFGTIDGYINTLKSMEGMAIDIDLNFVKTEIVGDIAHSIVEFDASFTKGAVMIAFQTYENYILKRVNNKWLLHYCHSTHLADPDDKAYSSIHLMKISEELPLSGLEEVVGKFNEAIASIGYMDCGYKIMPVVPGSNEHYNYVMKGNWKNQETYDVIHEHESYTNVHKALPESLNGYFKDQIYVKAHNKE</sequence>
<evidence type="ECO:0000313" key="2">
    <source>
        <dbReference type="Proteomes" id="UP000605676"/>
    </source>
</evidence>
<reference evidence="1 2" key="1">
    <citation type="submission" date="2021-01" db="EMBL/GenBank/DDBJ databases">
        <title>Carboxyliciviraga sp.nov., isolated from coastal sediments.</title>
        <authorList>
            <person name="Lu D."/>
            <person name="Zhang T."/>
        </authorList>
    </citation>
    <scope>NUCLEOTIDE SEQUENCE [LARGE SCALE GENOMIC DNA]</scope>
    <source>
        <strain evidence="1 2">N1Y132</strain>
    </source>
</reference>
<dbReference type="SUPFAM" id="SSF54427">
    <property type="entry name" value="NTF2-like"/>
    <property type="match status" value="1"/>
</dbReference>
<dbReference type="PROSITE" id="PS51257">
    <property type="entry name" value="PROKAR_LIPOPROTEIN"/>
    <property type="match status" value="1"/>
</dbReference>
<organism evidence="1 2">
    <name type="scientific">Carboxylicivirga marina</name>
    <dbReference type="NCBI Taxonomy" id="2800988"/>
    <lineage>
        <taxon>Bacteria</taxon>
        <taxon>Pseudomonadati</taxon>
        <taxon>Bacteroidota</taxon>
        <taxon>Bacteroidia</taxon>
        <taxon>Marinilabiliales</taxon>
        <taxon>Marinilabiliaceae</taxon>
        <taxon>Carboxylicivirga</taxon>
    </lineage>
</organism>
<name>A0ABS1HF72_9BACT</name>
<keyword evidence="2" id="KW-1185">Reference proteome</keyword>
<dbReference type="Proteomes" id="UP000605676">
    <property type="component" value="Unassembled WGS sequence"/>
</dbReference>
<comment type="caution">
    <text evidence="1">The sequence shown here is derived from an EMBL/GenBank/DDBJ whole genome shotgun (WGS) entry which is preliminary data.</text>
</comment>
<gene>
    <name evidence="1" type="ORF">JIV24_02125</name>
</gene>
<protein>
    <submittedName>
        <fullName evidence="1">Nuclear transport factor 2 family protein</fullName>
    </submittedName>
</protein>
<dbReference type="EMBL" id="JAENRR010000003">
    <property type="protein sequence ID" value="MBK3516120.1"/>
    <property type="molecule type" value="Genomic_DNA"/>
</dbReference>
<dbReference type="InterPro" id="IPR032710">
    <property type="entry name" value="NTF2-like_dom_sf"/>
</dbReference>
<evidence type="ECO:0000313" key="1">
    <source>
        <dbReference type="EMBL" id="MBK3516120.1"/>
    </source>
</evidence>
<dbReference type="Gene3D" id="3.10.450.50">
    <property type="match status" value="1"/>
</dbReference>
<proteinExistence type="predicted"/>
<dbReference type="RefSeq" id="WP_200463353.1">
    <property type="nucleotide sequence ID" value="NZ_JAENRR010000003.1"/>
</dbReference>
<accession>A0ABS1HF72</accession>